<evidence type="ECO:0000256" key="3">
    <source>
        <dbReference type="ARBA" id="ARBA00022475"/>
    </source>
</evidence>
<accession>D0KWK6</accession>
<keyword evidence="12" id="KW-1185">Reference proteome</keyword>
<dbReference type="HOGENOM" id="CLU_072573_10_2_6"/>
<keyword evidence="4" id="KW-0812">Transmembrane</keyword>
<keyword evidence="7" id="KW-0472">Membrane</keyword>
<sequence>MTAFIRTVRSSSLLNRYLHWEEVIMYRLNLVNAMRGLRRLFAICSRLGDGVAWYVAAALIALFVGEQAWLPMSAMMLSAGVGLGIYASIKRLTARPRPHMAHDGLVLSVAPLDKYSFPSGHTLHAVNFAIQIAVFAPGLAWLVIPFALMVALSRMVLGLHYLSDVLVGGVIGALIAVSSLWVVGTLS</sequence>
<organism evidence="11 12">
    <name type="scientific">Halothiobacillus neapolitanus (strain ATCC 23641 / DSM 15147 / CIP 104769 / NCIMB 8539 / c2)</name>
    <name type="common">Thiobacillus neapolitanus</name>
    <dbReference type="NCBI Taxonomy" id="555778"/>
    <lineage>
        <taxon>Bacteria</taxon>
        <taxon>Pseudomonadati</taxon>
        <taxon>Pseudomonadota</taxon>
        <taxon>Gammaproteobacteria</taxon>
        <taxon>Chromatiales</taxon>
        <taxon>Halothiobacillaceae</taxon>
        <taxon>Halothiobacillus</taxon>
    </lineage>
</organism>
<evidence type="ECO:0000256" key="9">
    <source>
        <dbReference type="ARBA" id="ARBA00047594"/>
    </source>
</evidence>
<evidence type="ECO:0000259" key="10">
    <source>
        <dbReference type="SMART" id="SM00014"/>
    </source>
</evidence>
<evidence type="ECO:0000256" key="1">
    <source>
        <dbReference type="ARBA" id="ARBA00004651"/>
    </source>
</evidence>
<evidence type="ECO:0000256" key="2">
    <source>
        <dbReference type="ARBA" id="ARBA00012374"/>
    </source>
</evidence>
<dbReference type="PANTHER" id="PTHR14969">
    <property type="entry name" value="SPHINGOSINE-1-PHOSPHATE PHOSPHOHYDROLASE"/>
    <property type="match status" value="1"/>
</dbReference>
<dbReference type="InterPro" id="IPR036938">
    <property type="entry name" value="PAP2/HPO_sf"/>
</dbReference>
<evidence type="ECO:0000256" key="6">
    <source>
        <dbReference type="ARBA" id="ARBA00022989"/>
    </source>
</evidence>
<dbReference type="SMART" id="SM00014">
    <property type="entry name" value="acidPPc"/>
    <property type="match status" value="1"/>
</dbReference>
<dbReference type="GO" id="GO:0005886">
    <property type="term" value="C:plasma membrane"/>
    <property type="evidence" value="ECO:0007669"/>
    <property type="project" value="UniProtKB-SubCell"/>
</dbReference>
<dbReference type="SUPFAM" id="SSF48317">
    <property type="entry name" value="Acid phosphatase/Vanadium-dependent haloperoxidase"/>
    <property type="match status" value="1"/>
</dbReference>
<proteinExistence type="predicted"/>
<dbReference type="KEGG" id="hna:Hneap_0139"/>
<evidence type="ECO:0000256" key="7">
    <source>
        <dbReference type="ARBA" id="ARBA00023136"/>
    </source>
</evidence>
<keyword evidence="6" id="KW-1133">Transmembrane helix</keyword>
<comment type="subcellular location">
    <subcellularLocation>
        <location evidence="1">Cell membrane</location>
        <topology evidence="1">Multi-pass membrane protein</topology>
    </subcellularLocation>
</comment>
<evidence type="ECO:0000256" key="4">
    <source>
        <dbReference type="ARBA" id="ARBA00022692"/>
    </source>
</evidence>
<keyword evidence="3" id="KW-1003">Cell membrane</keyword>
<dbReference type="Gene3D" id="1.20.144.10">
    <property type="entry name" value="Phosphatidic acid phosphatase type 2/haloperoxidase"/>
    <property type="match status" value="1"/>
</dbReference>
<keyword evidence="5" id="KW-0378">Hydrolase</keyword>
<dbReference type="PANTHER" id="PTHR14969:SF62">
    <property type="entry name" value="DECAPRENYLPHOSPHORYL-5-PHOSPHORIBOSE PHOSPHATASE RV3807C-RELATED"/>
    <property type="match status" value="1"/>
</dbReference>
<protein>
    <recommendedName>
        <fullName evidence="2">undecaprenyl-diphosphate phosphatase</fullName>
        <ecNumber evidence="2">3.6.1.27</ecNumber>
    </recommendedName>
    <alternativeName>
        <fullName evidence="8">Undecaprenyl pyrophosphate phosphatase</fullName>
    </alternativeName>
</protein>
<name>D0KWK6_HALNC</name>
<evidence type="ECO:0000256" key="8">
    <source>
        <dbReference type="ARBA" id="ARBA00032707"/>
    </source>
</evidence>
<evidence type="ECO:0000313" key="11">
    <source>
        <dbReference type="EMBL" id="ACX95003.1"/>
    </source>
</evidence>
<dbReference type="InterPro" id="IPR000326">
    <property type="entry name" value="PAP2/HPO"/>
</dbReference>
<dbReference type="AlphaFoldDB" id="D0KWK6"/>
<dbReference type="EMBL" id="CP001801">
    <property type="protein sequence ID" value="ACX95003.1"/>
    <property type="molecule type" value="Genomic_DNA"/>
</dbReference>
<dbReference type="RefSeq" id="WP_012823039.1">
    <property type="nucleotide sequence ID" value="NC_013422.1"/>
</dbReference>
<dbReference type="Proteomes" id="UP000009102">
    <property type="component" value="Chromosome"/>
</dbReference>
<dbReference type="GO" id="GO:0050380">
    <property type="term" value="F:undecaprenyl-diphosphatase activity"/>
    <property type="evidence" value="ECO:0007669"/>
    <property type="project" value="UniProtKB-EC"/>
</dbReference>
<feature type="domain" description="Phosphatidic acid phosphatase type 2/haloperoxidase" evidence="10">
    <location>
        <begin position="73"/>
        <end position="180"/>
    </location>
</feature>
<dbReference type="EC" id="3.6.1.27" evidence="2"/>
<gene>
    <name evidence="11" type="ordered locus">Hneap_0139</name>
</gene>
<dbReference type="Pfam" id="PF01569">
    <property type="entry name" value="PAP2"/>
    <property type="match status" value="1"/>
</dbReference>
<dbReference type="eggNOG" id="COG0671">
    <property type="taxonomic scope" value="Bacteria"/>
</dbReference>
<reference evidence="11 12" key="1">
    <citation type="submission" date="2009-10" db="EMBL/GenBank/DDBJ databases">
        <title>Complete sequence of Halothiobacillus neapolitanus c2.</title>
        <authorList>
            <consortium name="US DOE Joint Genome Institute"/>
            <person name="Lucas S."/>
            <person name="Copeland A."/>
            <person name="Lapidus A."/>
            <person name="Glavina del Rio T."/>
            <person name="Tice H."/>
            <person name="Bruce D."/>
            <person name="Goodwin L."/>
            <person name="Pitluck S."/>
            <person name="Davenport K."/>
            <person name="Brettin T."/>
            <person name="Detter J.C."/>
            <person name="Han C."/>
            <person name="Tapia R."/>
            <person name="Larimer F."/>
            <person name="Land M."/>
            <person name="Hauser L."/>
            <person name="Kyrpides N."/>
            <person name="Mikhailova N."/>
            <person name="Kerfeld C."/>
            <person name="Cannon G."/>
            <person name="Heinhort S."/>
        </authorList>
    </citation>
    <scope>NUCLEOTIDE SEQUENCE [LARGE SCALE GENOMIC DNA]</scope>
    <source>
        <strain evidence="12">ATCC 23641 / c2</strain>
    </source>
</reference>
<evidence type="ECO:0000256" key="5">
    <source>
        <dbReference type="ARBA" id="ARBA00022801"/>
    </source>
</evidence>
<comment type="catalytic activity">
    <reaction evidence="9">
        <text>di-trans,octa-cis-undecaprenyl diphosphate + H2O = di-trans,octa-cis-undecaprenyl phosphate + phosphate + H(+)</text>
        <dbReference type="Rhea" id="RHEA:28094"/>
        <dbReference type="ChEBI" id="CHEBI:15377"/>
        <dbReference type="ChEBI" id="CHEBI:15378"/>
        <dbReference type="ChEBI" id="CHEBI:43474"/>
        <dbReference type="ChEBI" id="CHEBI:58405"/>
        <dbReference type="ChEBI" id="CHEBI:60392"/>
        <dbReference type="EC" id="3.6.1.27"/>
    </reaction>
</comment>
<dbReference type="STRING" id="555778.Hneap_0139"/>
<evidence type="ECO:0000313" key="12">
    <source>
        <dbReference type="Proteomes" id="UP000009102"/>
    </source>
</evidence>